<gene>
    <name evidence="2" type="ORF">IscW_ISCW003620</name>
</gene>
<dbReference type="EMBL" id="DS692042">
    <property type="protein sequence ID" value="EEC04762.1"/>
    <property type="molecule type" value="Genomic_DNA"/>
</dbReference>
<accession>B7PDU0</accession>
<evidence type="ECO:0000313" key="4">
    <source>
        <dbReference type="Proteomes" id="UP000001555"/>
    </source>
</evidence>
<dbReference type="VEuPathDB" id="VectorBase:ISCI003620"/>
<name>B7PDU0_IXOSC</name>
<reference evidence="3" key="2">
    <citation type="submission" date="2020-05" db="UniProtKB">
        <authorList>
            <consortium name="EnsemblMetazoa"/>
        </authorList>
    </citation>
    <scope>IDENTIFICATION</scope>
    <source>
        <strain evidence="3">wikel</strain>
    </source>
</reference>
<reference evidence="2 4" key="1">
    <citation type="submission" date="2008-03" db="EMBL/GenBank/DDBJ databases">
        <title>Annotation of Ixodes scapularis.</title>
        <authorList>
            <consortium name="Ixodes scapularis Genome Project Consortium"/>
            <person name="Caler E."/>
            <person name="Hannick L.I."/>
            <person name="Bidwell S."/>
            <person name="Joardar V."/>
            <person name="Thiagarajan M."/>
            <person name="Amedeo P."/>
            <person name="Galinsky K.J."/>
            <person name="Schobel S."/>
            <person name="Inman J."/>
            <person name="Hostetler J."/>
            <person name="Miller J."/>
            <person name="Hammond M."/>
            <person name="Megy K."/>
            <person name="Lawson D."/>
            <person name="Kodira C."/>
            <person name="Sutton G."/>
            <person name="Meyer J."/>
            <person name="Hill C.A."/>
            <person name="Birren B."/>
            <person name="Nene V."/>
            <person name="Collins F."/>
            <person name="Alarcon-Chaidez F."/>
            <person name="Wikel S."/>
            <person name="Strausberg R."/>
        </authorList>
    </citation>
    <scope>NUCLEOTIDE SEQUENCE [LARGE SCALE GENOMIC DNA]</scope>
    <source>
        <strain evidence="4">Wikel</strain>
        <strain evidence="2">Wikel colony</strain>
    </source>
</reference>
<protein>
    <submittedName>
        <fullName evidence="2 3">Uncharacterized protein</fullName>
    </submittedName>
</protein>
<dbReference type="InParanoid" id="B7PDU0"/>
<dbReference type="VEuPathDB" id="VectorBase:ISCW003620"/>
<keyword evidence="4" id="KW-1185">Reference proteome</keyword>
<dbReference type="Proteomes" id="UP000001555">
    <property type="component" value="Unassembled WGS sequence"/>
</dbReference>
<evidence type="ECO:0000313" key="3">
    <source>
        <dbReference type="EnsemblMetazoa" id="ISCW003620-PA"/>
    </source>
</evidence>
<dbReference type="EnsemblMetazoa" id="ISCW003620-RA">
    <property type="protein sequence ID" value="ISCW003620-PA"/>
    <property type="gene ID" value="ISCW003620"/>
</dbReference>
<proteinExistence type="predicted"/>
<dbReference type="AlphaFoldDB" id="B7PDU0"/>
<organism>
    <name type="scientific">Ixodes scapularis</name>
    <name type="common">Black-legged tick</name>
    <name type="synonym">Deer tick</name>
    <dbReference type="NCBI Taxonomy" id="6945"/>
    <lineage>
        <taxon>Eukaryota</taxon>
        <taxon>Metazoa</taxon>
        <taxon>Ecdysozoa</taxon>
        <taxon>Arthropoda</taxon>
        <taxon>Chelicerata</taxon>
        <taxon>Arachnida</taxon>
        <taxon>Acari</taxon>
        <taxon>Parasitiformes</taxon>
        <taxon>Ixodida</taxon>
        <taxon>Ixodoidea</taxon>
        <taxon>Ixodidae</taxon>
        <taxon>Ixodinae</taxon>
        <taxon>Ixodes</taxon>
    </lineage>
</organism>
<dbReference type="EMBL" id="ABJB010866093">
    <property type="status" value="NOT_ANNOTATED_CDS"/>
    <property type="molecule type" value="Genomic_DNA"/>
</dbReference>
<sequence length="95" mass="10591">MGRPEGSSEAHLWPREAVRRVLWSARIFPRGAPEQVEEGGRQEEDRAERVATSGTPVGIKDPQGRARTLHTFIITVENPKAHTVIDVNLLRQATV</sequence>
<evidence type="ECO:0000313" key="2">
    <source>
        <dbReference type="EMBL" id="EEC04762.1"/>
    </source>
</evidence>
<feature type="compositionally biased region" description="Basic and acidic residues" evidence="1">
    <location>
        <begin position="38"/>
        <end position="49"/>
    </location>
</feature>
<dbReference type="HOGENOM" id="CLU_2375093_0_0_1"/>
<feature type="region of interest" description="Disordered" evidence="1">
    <location>
        <begin position="32"/>
        <end position="63"/>
    </location>
</feature>
<dbReference type="EMBL" id="ABJB010017108">
    <property type="status" value="NOT_ANNOTATED_CDS"/>
    <property type="molecule type" value="Genomic_DNA"/>
</dbReference>
<dbReference type="PaxDb" id="6945-B7PDU0"/>
<evidence type="ECO:0000256" key="1">
    <source>
        <dbReference type="SAM" id="MobiDB-lite"/>
    </source>
</evidence>